<sequence>MDWSTPLWSVSATPNLRRKLHGRTPHKGHYGALSALVMSSHLQMFLTCAAISPSASQIYPCRSINVGRRVQLVAVAQWLSMH</sequence>
<reference evidence="2" key="1">
    <citation type="journal article" date="2009" name="Plant Mol. Biol.">
        <title>Insights into corn genes derived from large-scale cDNA sequencing.</title>
        <authorList>
            <person name="Alexandrov N.N."/>
            <person name="Brover V.V."/>
            <person name="Freidin S."/>
            <person name="Troukhan M.E."/>
            <person name="Tatarinova T.V."/>
            <person name="Zhang H."/>
            <person name="Swaller T.J."/>
            <person name="Lu Y.P."/>
            <person name="Bouck J."/>
            <person name="Flavell R.B."/>
            <person name="Feldmann K.A."/>
        </authorList>
    </citation>
    <scope>NUCLEOTIDE SEQUENCE</scope>
</reference>
<protein>
    <submittedName>
        <fullName evidence="3">Ribonuclease 3-like protein 1</fullName>
    </submittedName>
</protein>
<dbReference type="AlphaFoldDB" id="B4FD76"/>
<dbReference type="EMBL" id="CM007650">
    <property type="protein sequence ID" value="ONM54977.1"/>
    <property type="molecule type" value="Genomic_DNA"/>
</dbReference>
<dbReference type="EMBL" id="CM007650">
    <property type="protein sequence ID" value="ONM54981.1"/>
    <property type="molecule type" value="Genomic_DNA"/>
</dbReference>
<reference evidence="3" key="3">
    <citation type="submission" date="2015-12" db="EMBL/GenBank/DDBJ databases">
        <title>Update maize B73 reference genome by single molecule sequencing technologies.</title>
        <authorList>
            <consortium name="Maize Genome Sequencing Project"/>
            <person name="Ware D."/>
        </authorList>
    </citation>
    <scope>NUCLEOTIDE SEQUENCE [LARGE SCALE GENOMIC DNA]</scope>
    <source>
        <tissue evidence="3">Seedling</tissue>
    </source>
</reference>
<evidence type="ECO:0000313" key="2">
    <source>
        <dbReference type="EMBL" id="ACG28440.1"/>
    </source>
</evidence>
<gene>
    <name evidence="3" type="ORF">ZEAMMB73_Zm00001d020476</name>
</gene>
<name>B4FD76_MAIZE</name>
<reference evidence="1" key="2">
    <citation type="journal article" date="2009" name="PLoS Genet.">
        <title>Sequencing, mapping, and analysis of 27,455 maize full-length cDNAs.</title>
        <authorList>
            <person name="Soderlund C."/>
            <person name="Descour A."/>
            <person name="Kudrna D."/>
            <person name="Bomhoff M."/>
            <person name="Boyd L."/>
            <person name="Currie J."/>
            <person name="Angelova A."/>
            <person name="Collura K."/>
            <person name="Wissotski M."/>
            <person name="Ashley E."/>
            <person name="Morrow D."/>
            <person name="Fernandes J."/>
            <person name="Walbot V."/>
            <person name="Yu Y."/>
        </authorList>
    </citation>
    <scope>NUCLEOTIDE SEQUENCE</scope>
    <source>
        <strain evidence="1">B73</strain>
    </source>
</reference>
<dbReference type="EMBL" id="CM007650">
    <property type="protein sequence ID" value="ONM54978.1"/>
    <property type="molecule type" value="Genomic_DNA"/>
</dbReference>
<evidence type="ECO:0000313" key="1">
    <source>
        <dbReference type="EMBL" id="ACF80069.1"/>
    </source>
</evidence>
<proteinExistence type="evidence at transcript level"/>
<dbReference type="EMBL" id="BT035064">
    <property type="protein sequence ID" value="ACF80069.1"/>
    <property type="molecule type" value="mRNA"/>
</dbReference>
<accession>B4FD76</accession>
<organism evidence="1">
    <name type="scientific">Zea mays</name>
    <name type="common">Maize</name>
    <dbReference type="NCBI Taxonomy" id="4577"/>
    <lineage>
        <taxon>Eukaryota</taxon>
        <taxon>Viridiplantae</taxon>
        <taxon>Streptophyta</taxon>
        <taxon>Embryophyta</taxon>
        <taxon>Tracheophyta</taxon>
        <taxon>Spermatophyta</taxon>
        <taxon>Magnoliopsida</taxon>
        <taxon>Liliopsida</taxon>
        <taxon>Poales</taxon>
        <taxon>Poaceae</taxon>
        <taxon>PACMAD clade</taxon>
        <taxon>Panicoideae</taxon>
        <taxon>Andropogonodae</taxon>
        <taxon>Andropogoneae</taxon>
        <taxon>Tripsacinae</taxon>
        <taxon>Zea</taxon>
    </lineage>
</organism>
<dbReference type="EMBL" id="CM007650">
    <property type="protein sequence ID" value="ONM54980.1"/>
    <property type="molecule type" value="Genomic_DNA"/>
</dbReference>
<dbReference type="EMBL" id="EU956322">
    <property type="protein sequence ID" value="ACG28440.1"/>
    <property type="molecule type" value="mRNA"/>
</dbReference>
<evidence type="ECO:0000313" key="3">
    <source>
        <dbReference type="EMBL" id="ONM54977.1"/>
    </source>
</evidence>